<dbReference type="GO" id="GO:0006633">
    <property type="term" value="P:fatty acid biosynthetic process"/>
    <property type="evidence" value="ECO:0007669"/>
    <property type="project" value="UniProtKB-UniPathway"/>
</dbReference>
<organism evidence="10 11">
    <name type="scientific">Parafrankia soli</name>
    <dbReference type="NCBI Taxonomy" id="2599596"/>
    <lineage>
        <taxon>Bacteria</taxon>
        <taxon>Bacillati</taxon>
        <taxon>Actinomycetota</taxon>
        <taxon>Actinomycetes</taxon>
        <taxon>Frankiales</taxon>
        <taxon>Frankiaceae</taxon>
        <taxon>Parafrankia</taxon>
    </lineage>
</organism>
<dbReference type="Pfam" id="PF00364">
    <property type="entry name" value="Biotin_lipoyl"/>
    <property type="match status" value="1"/>
</dbReference>
<feature type="compositionally biased region" description="Gly residues" evidence="8">
    <location>
        <begin position="56"/>
        <end position="71"/>
    </location>
</feature>
<dbReference type="InterPro" id="IPR001249">
    <property type="entry name" value="AcCoA_biotinCC"/>
</dbReference>
<keyword evidence="4 7" id="KW-0443">Lipid metabolism</keyword>
<dbReference type="SUPFAM" id="SSF51230">
    <property type="entry name" value="Single hybrid motif"/>
    <property type="match status" value="1"/>
</dbReference>
<feature type="compositionally biased region" description="Low complexity" evidence="8">
    <location>
        <begin position="72"/>
        <end position="90"/>
    </location>
</feature>
<keyword evidence="3 7" id="KW-0276">Fatty acid metabolism</keyword>
<dbReference type="GO" id="GO:0009317">
    <property type="term" value="C:acetyl-CoA carboxylase complex"/>
    <property type="evidence" value="ECO:0007669"/>
    <property type="project" value="InterPro"/>
</dbReference>
<dbReference type="GO" id="GO:0003989">
    <property type="term" value="F:acetyl-CoA carboxylase activity"/>
    <property type="evidence" value="ECO:0007669"/>
    <property type="project" value="InterPro"/>
</dbReference>
<evidence type="ECO:0000256" key="4">
    <source>
        <dbReference type="ARBA" id="ARBA00023098"/>
    </source>
</evidence>
<dbReference type="Gene3D" id="2.40.50.100">
    <property type="match status" value="1"/>
</dbReference>
<dbReference type="PROSITE" id="PS00188">
    <property type="entry name" value="BIOTIN"/>
    <property type="match status" value="1"/>
</dbReference>
<proteinExistence type="predicted"/>
<sequence>MRESLLEVLARLAEPPKSLRLATGAITIEISWDRPGPAGADDAVGRGATGDRGRVNGTGGANGAGATGSAGGVRAAAGAPAHPDQPATADPDADYLRSPAVGVFYRAPKPGAEPFVSVGSTVAPGQQVGIVEAMKLMIPIEADRGGTIREVVKADREPVEFDEPLFVIDVDETIQP</sequence>
<evidence type="ECO:0000256" key="6">
    <source>
        <dbReference type="ARBA" id="ARBA00023267"/>
    </source>
</evidence>
<keyword evidence="5 7" id="KW-0275">Fatty acid biosynthesis</keyword>
<dbReference type="PRINTS" id="PR01071">
    <property type="entry name" value="ACOABIOTINCC"/>
</dbReference>
<comment type="caution">
    <text evidence="10">The sequence shown here is derived from an EMBL/GenBank/DDBJ whole genome shotgun (WGS) entry which is preliminary data.</text>
</comment>
<dbReference type="EMBL" id="MAXA01000262">
    <property type="protein sequence ID" value="OHV20511.1"/>
    <property type="molecule type" value="Genomic_DNA"/>
</dbReference>
<keyword evidence="6 7" id="KW-0092">Biotin</keyword>
<dbReference type="InterPro" id="IPR001882">
    <property type="entry name" value="Biotin_BS"/>
</dbReference>
<dbReference type="CDD" id="cd06850">
    <property type="entry name" value="biotinyl_domain"/>
    <property type="match status" value="1"/>
</dbReference>
<evidence type="ECO:0000256" key="7">
    <source>
        <dbReference type="RuleBase" id="RU364072"/>
    </source>
</evidence>
<evidence type="ECO:0000256" key="5">
    <source>
        <dbReference type="ARBA" id="ARBA00023160"/>
    </source>
</evidence>
<keyword evidence="11" id="KW-1185">Reference proteome</keyword>
<dbReference type="InterPro" id="IPR011053">
    <property type="entry name" value="Single_hybrid_motif"/>
</dbReference>
<dbReference type="PROSITE" id="PS50968">
    <property type="entry name" value="BIOTINYL_LIPOYL"/>
    <property type="match status" value="1"/>
</dbReference>
<evidence type="ECO:0000313" key="10">
    <source>
        <dbReference type="EMBL" id="OHV20511.1"/>
    </source>
</evidence>
<gene>
    <name evidence="10" type="ORF">BBK14_27765</name>
</gene>
<dbReference type="RefSeq" id="WP_071066711.1">
    <property type="nucleotide sequence ID" value="NZ_MAXA01000262.1"/>
</dbReference>
<evidence type="ECO:0000313" key="11">
    <source>
        <dbReference type="Proteomes" id="UP000179769"/>
    </source>
</evidence>
<dbReference type="Proteomes" id="UP000179769">
    <property type="component" value="Unassembled WGS sequence"/>
</dbReference>
<dbReference type="UniPathway" id="UPA00094"/>
<comment type="function">
    <text evidence="7">This protein is a component of the acetyl coenzyme A carboxylase complex; first, biotin carboxylase catalyzes the carboxylation of the carrier protein and then the transcarboxylase transfers the carboxyl group to form malonyl-CoA.</text>
</comment>
<accession>A0A1S1PGZ4</accession>
<comment type="pathway">
    <text evidence="1 7">Lipid metabolism; fatty acid biosynthesis.</text>
</comment>
<dbReference type="InterPro" id="IPR000089">
    <property type="entry name" value="Biotin_lipoyl"/>
</dbReference>
<evidence type="ECO:0000256" key="3">
    <source>
        <dbReference type="ARBA" id="ARBA00022832"/>
    </source>
</evidence>
<evidence type="ECO:0000256" key="1">
    <source>
        <dbReference type="ARBA" id="ARBA00005194"/>
    </source>
</evidence>
<feature type="region of interest" description="Disordered" evidence="8">
    <location>
        <begin position="32"/>
        <end position="91"/>
    </location>
</feature>
<evidence type="ECO:0000256" key="2">
    <source>
        <dbReference type="ARBA" id="ARBA00022516"/>
    </source>
</evidence>
<feature type="domain" description="Lipoyl-binding" evidence="9">
    <location>
        <begin position="93"/>
        <end position="169"/>
    </location>
</feature>
<protein>
    <recommendedName>
        <fullName evidence="7">Biotin carboxyl carrier protein of acetyl-CoA carboxylase</fullName>
    </recommendedName>
</protein>
<name>A0A1S1PGZ4_9ACTN</name>
<evidence type="ECO:0000256" key="8">
    <source>
        <dbReference type="SAM" id="MobiDB-lite"/>
    </source>
</evidence>
<reference evidence="11" key="1">
    <citation type="submission" date="2016-07" db="EMBL/GenBank/DDBJ databases">
        <title>Frankia sp. NRRL B-16219 Genome sequencing.</title>
        <authorList>
            <person name="Ghodhbane-Gtari F."/>
            <person name="Swanson E."/>
            <person name="Gueddou A."/>
            <person name="Louati M."/>
            <person name="Nouioui I."/>
            <person name="Hezbri K."/>
            <person name="Abebe-Akele F."/>
            <person name="Simpson S."/>
            <person name="Morris K."/>
            <person name="Thomas K."/>
            <person name="Gtari M."/>
            <person name="Tisa L.S."/>
        </authorList>
    </citation>
    <scope>NUCLEOTIDE SEQUENCE [LARGE SCALE GENOMIC DNA]</scope>
    <source>
        <strain evidence="11">NRRL B-16219</strain>
    </source>
</reference>
<dbReference type="AlphaFoldDB" id="A0A1S1PGZ4"/>
<keyword evidence="2 7" id="KW-0444">Lipid biosynthesis</keyword>
<evidence type="ECO:0000259" key="9">
    <source>
        <dbReference type="PROSITE" id="PS50968"/>
    </source>
</evidence>